<dbReference type="Proteomes" id="UP000807469">
    <property type="component" value="Unassembled WGS sequence"/>
</dbReference>
<evidence type="ECO:0000313" key="1">
    <source>
        <dbReference type="EMBL" id="KAF9479001.1"/>
    </source>
</evidence>
<proteinExistence type="predicted"/>
<name>A0A9P6CT61_9AGAR</name>
<organism evidence="1 2">
    <name type="scientific">Pholiota conissans</name>
    <dbReference type="NCBI Taxonomy" id="109636"/>
    <lineage>
        <taxon>Eukaryota</taxon>
        <taxon>Fungi</taxon>
        <taxon>Dikarya</taxon>
        <taxon>Basidiomycota</taxon>
        <taxon>Agaricomycotina</taxon>
        <taxon>Agaricomycetes</taxon>
        <taxon>Agaricomycetidae</taxon>
        <taxon>Agaricales</taxon>
        <taxon>Agaricineae</taxon>
        <taxon>Strophariaceae</taxon>
        <taxon>Pholiota</taxon>
    </lineage>
</organism>
<keyword evidence="2" id="KW-1185">Reference proteome</keyword>
<dbReference type="AlphaFoldDB" id="A0A9P6CT61"/>
<protein>
    <submittedName>
        <fullName evidence="1">Uncharacterized protein</fullName>
    </submittedName>
</protein>
<comment type="caution">
    <text evidence="1">The sequence shown here is derived from an EMBL/GenBank/DDBJ whole genome shotgun (WGS) entry which is preliminary data.</text>
</comment>
<dbReference type="EMBL" id="MU155222">
    <property type="protein sequence ID" value="KAF9479001.1"/>
    <property type="molecule type" value="Genomic_DNA"/>
</dbReference>
<accession>A0A9P6CT61</accession>
<sequence>MYGIGVLLKVSRTDVHYSIMFSSSLELFPCHCLEEKFNATQFVILFPTVFLHFTDL</sequence>
<reference evidence="1" key="1">
    <citation type="submission" date="2020-11" db="EMBL/GenBank/DDBJ databases">
        <authorList>
            <consortium name="DOE Joint Genome Institute"/>
            <person name="Ahrendt S."/>
            <person name="Riley R."/>
            <person name="Andreopoulos W."/>
            <person name="Labutti K."/>
            <person name="Pangilinan J."/>
            <person name="Ruiz-Duenas F.J."/>
            <person name="Barrasa J.M."/>
            <person name="Sanchez-Garcia M."/>
            <person name="Camarero S."/>
            <person name="Miyauchi S."/>
            <person name="Serrano A."/>
            <person name="Linde D."/>
            <person name="Babiker R."/>
            <person name="Drula E."/>
            <person name="Ayuso-Fernandez I."/>
            <person name="Pacheco R."/>
            <person name="Padilla G."/>
            <person name="Ferreira P."/>
            <person name="Barriuso J."/>
            <person name="Kellner H."/>
            <person name="Castanera R."/>
            <person name="Alfaro M."/>
            <person name="Ramirez L."/>
            <person name="Pisabarro A.G."/>
            <person name="Kuo A."/>
            <person name="Tritt A."/>
            <person name="Lipzen A."/>
            <person name="He G."/>
            <person name="Yan M."/>
            <person name="Ng V."/>
            <person name="Cullen D."/>
            <person name="Martin F."/>
            <person name="Rosso M.-N."/>
            <person name="Henrissat B."/>
            <person name="Hibbett D."/>
            <person name="Martinez A.T."/>
            <person name="Grigoriev I.V."/>
        </authorList>
    </citation>
    <scope>NUCLEOTIDE SEQUENCE</scope>
    <source>
        <strain evidence="1">CIRM-BRFM 674</strain>
    </source>
</reference>
<evidence type="ECO:0000313" key="2">
    <source>
        <dbReference type="Proteomes" id="UP000807469"/>
    </source>
</evidence>
<gene>
    <name evidence="1" type="ORF">BDN70DRAFT_879293</name>
</gene>